<protein>
    <submittedName>
        <fullName evidence="1">Uncharacterized protein</fullName>
    </submittedName>
</protein>
<dbReference type="Proteomes" id="UP000499080">
    <property type="component" value="Unassembled WGS sequence"/>
</dbReference>
<comment type="caution">
    <text evidence="1">The sequence shown here is derived from an EMBL/GenBank/DDBJ whole genome shotgun (WGS) entry which is preliminary data.</text>
</comment>
<accession>A0A4Y2RDA2</accession>
<keyword evidence="2" id="KW-1185">Reference proteome</keyword>
<organism evidence="1 2">
    <name type="scientific">Araneus ventricosus</name>
    <name type="common">Orbweaver spider</name>
    <name type="synonym">Epeira ventricosa</name>
    <dbReference type="NCBI Taxonomy" id="182803"/>
    <lineage>
        <taxon>Eukaryota</taxon>
        <taxon>Metazoa</taxon>
        <taxon>Ecdysozoa</taxon>
        <taxon>Arthropoda</taxon>
        <taxon>Chelicerata</taxon>
        <taxon>Arachnida</taxon>
        <taxon>Araneae</taxon>
        <taxon>Araneomorphae</taxon>
        <taxon>Entelegynae</taxon>
        <taxon>Araneoidea</taxon>
        <taxon>Araneidae</taxon>
        <taxon>Araneus</taxon>
    </lineage>
</organism>
<name>A0A4Y2RDA2_ARAVE</name>
<sequence>MADATCNCPVDSSSSGTLPCSPICHRTRAQVAKRTQSQLSSVTQPTASVDGAEICRADDDEHSSVQLDTALSPIRHKAHKMISRVTHFPTSRLAIVSS</sequence>
<reference evidence="1 2" key="1">
    <citation type="journal article" date="2019" name="Sci. Rep.">
        <title>Orb-weaving spider Araneus ventricosus genome elucidates the spidroin gene catalogue.</title>
        <authorList>
            <person name="Kono N."/>
            <person name="Nakamura H."/>
            <person name="Ohtoshi R."/>
            <person name="Moran D.A.P."/>
            <person name="Shinohara A."/>
            <person name="Yoshida Y."/>
            <person name="Fujiwara M."/>
            <person name="Mori M."/>
            <person name="Tomita M."/>
            <person name="Arakawa K."/>
        </authorList>
    </citation>
    <scope>NUCLEOTIDE SEQUENCE [LARGE SCALE GENOMIC DNA]</scope>
</reference>
<evidence type="ECO:0000313" key="1">
    <source>
        <dbReference type="EMBL" id="GBN73651.1"/>
    </source>
</evidence>
<proteinExistence type="predicted"/>
<gene>
    <name evidence="1" type="ORF">AVEN_175467_1</name>
</gene>
<evidence type="ECO:0000313" key="2">
    <source>
        <dbReference type="Proteomes" id="UP000499080"/>
    </source>
</evidence>
<dbReference type="AlphaFoldDB" id="A0A4Y2RDA2"/>
<dbReference type="EMBL" id="BGPR01016624">
    <property type="protein sequence ID" value="GBN73651.1"/>
    <property type="molecule type" value="Genomic_DNA"/>
</dbReference>